<dbReference type="GO" id="GO:0000976">
    <property type="term" value="F:transcription cis-regulatory region binding"/>
    <property type="evidence" value="ECO:0007669"/>
    <property type="project" value="TreeGrafter"/>
</dbReference>
<keyword evidence="1" id="KW-0805">Transcription regulation</keyword>
<dbReference type="InterPro" id="IPR036271">
    <property type="entry name" value="Tet_transcr_reg_TetR-rel_C_sf"/>
</dbReference>
<organism evidence="6 7">
    <name type="scientific">Promicromonospora thailandica</name>
    <dbReference type="NCBI Taxonomy" id="765201"/>
    <lineage>
        <taxon>Bacteria</taxon>
        <taxon>Bacillati</taxon>
        <taxon>Actinomycetota</taxon>
        <taxon>Actinomycetes</taxon>
        <taxon>Micrococcales</taxon>
        <taxon>Promicromonosporaceae</taxon>
        <taxon>Promicromonospora</taxon>
    </lineage>
</organism>
<evidence type="ECO:0000313" key="7">
    <source>
        <dbReference type="Proteomes" id="UP001139493"/>
    </source>
</evidence>
<dbReference type="AlphaFoldDB" id="A0A9X2G7U3"/>
<keyword evidence="3" id="KW-0804">Transcription</keyword>
<proteinExistence type="predicted"/>
<dbReference type="SUPFAM" id="SSF46689">
    <property type="entry name" value="Homeodomain-like"/>
    <property type="match status" value="1"/>
</dbReference>
<dbReference type="InterPro" id="IPR009057">
    <property type="entry name" value="Homeodomain-like_sf"/>
</dbReference>
<evidence type="ECO:0000313" key="6">
    <source>
        <dbReference type="EMBL" id="MCP2263511.1"/>
    </source>
</evidence>
<dbReference type="PANTHER" id="PTHR30055">
    <property type="entry name" value="HTH-TYPE TRANSCRIPTIONAL REGULATOR RUTR"/>
    <property type="match status" value="1"/>
</dbReference>
<dbReference type="InterPro" id="IPR001647">
    <property type="entry name" value="HTH_TetR"/>
</dbReference>
<dbReference type="Gene3D" id="1.10.357.10">
    <property type="entry name" value="Tetracycline Repressor, domain 2"/>
    <property type="match status" value="1"/>
</dbReference>
<gene>
    <name evidence="6" type="ORF">APR03_000842</name>
</gene>
<accession>A0A9X2G7U3</accession>
<dbReference type="RefSeq" id="WP_253833098.1">
    <property type="nucleotide sequence ID" value="NZ_JAMTCS010000002.1"/>
</dbReference>
<keyword evidence="2 4" id="KW-0238">DNA-binding</keyword>
<evidence type="ECO:0000259" key="5">
    <source>
        <dbReference type="PROSITE" id="PS50977"/>
    </source>
</evidence>
<evidence type="ECO:0000256" key="1">
    <source>
        <dbReference type="ARBA" id="ARBA00023015"/>
    </source>
</evidence>
<dbReference type="InterPro" id="IPR050109">
    <property type="entry name" value="HTH-type_TetR-like_transc_reg"/>
</dbReference>
<evidence type="ECO:0000256" key="2">
    <source>
        <dbReference type="ARBA" id="ARBA00023125"/>
    </source>
</evidence>
<dbReference type="PRINTS" id="PR00455">
    <property type="entry name" value="HTHTETR"/>
</dbReference>
<name>A0A9X2G7U3_9MICO</name>
<evidence type="ECO:0000256" key="4">
    <source>
        <dbReference type="PROSITE-ProRule" id="PRU00335"/>
    </source>
</evidence>
<dbReference type="Proteomes" id="UP001139493">
    <property type="component" value="Unassembled WGS sequence"/>
</dbReference>
<reference evidence="6" key="1">
    <citation type="submission" date="2022-06" db="EMBL/GenBank/DDBJ databases">
        <title>Genomic Encyclopedia of Archaeal and Bacterial Type Strains, Phase II (KMG-II): from individual species to whole genera.</title>
        <authorList>
            <person name="Goeker M."/>
        </authorList>
    </citation>
    <scope>NUCLEOTIDE SEQUENCE</scope>
    <source>
        <strain evidence="6">DSM 26652</strain>
    </source>
</reference>
<feature type="domain" description="HTH tetR-type" evidence="5">
    <location>
        <begin position="8"/>
        <end position="68"/>
    </location>
</feature>
<feature type="DNA-binding region" description="H-T-H motif" evidence="4">
    <location>
        <begin position="31"/>
        <end position="50"/>
    </location>
</feature>
<sequence>MPTGVALDDPRAQLVAAAERLLATGGAGALTSRAVTDEAGVAKGVLHRHFADVDDLLAALVRARIQQAADLGERLAAASGSDDVVGHVTGYLTATLDDVALSVVALVTARDELRRRLRETTPEGLPLLTEITEALATYLAGEQSSGRVAPGAEPRHLAMTLVGTGHLLFAGRLGARPDDAAVREVVESTLVGALQPPGR</sequence>
<dbReference type="EMBL" id="JAMTCS010000002">
    <property type="protein sequence ID" value="MCP2263511.1"/>
    <property type="molecule type" value="Genomic_DNA"/>
</dbReference>
<keyword evidence="7" id="KW-1185">Reference proteome</keyword>
<dbReference type="PROSITE" id="PS50977">
    <property type="entry name" value="HTH_TETR_2"/>
    <property type="match status" value="1"/>
</dbReference>
<protein>
    <submittedName>
        <fullName evidence="6">Transcriptional regulator, TetR family</fullName>
    </submittedName>
</protein>
<evidence type="ECO:0000256" key="3">
    <source>
        <dbReference type="ARBA" id="ARBA00023163"/>
    </source>
</evidence>
<dbReference type="Pfam" id="PF00440">
    <property type="entry name" value="TetR_N"/>
    <property type="match status" value="1"/>
</dbReference>
<dbReference type="SUPFAM" id="SSF48498">
    <property type="entry name" value="Tetracyclin repressor-like, C-terminal domain"/>
    <property type="match status" value="1"/>
</dbReference>
<dbReference type="GO" id="GO:0003700">
    <property type="term" value="F:DNA-binding transcription factor activity"/>
    <property type="evidence" value="ECO:0007669"/>
    <property type="project" value="TreeGrafter"/>
</dbReference>
<dbReference type="PANTHER" id="PTHR30055:SF238">
    <property type="entry name" value="MYCOFACTOCIN BIOSYNTHESIS TRANSCRIPTIONAL REGULATOR MFTR-RELATED"/>
    <property type="match status" value="1"/>
</dbReference>
<comment type="caution">
    <text evidence="6">The sequence shown here is derived from an EMBL/GenBank/DDBJ whole genome shotgun (WGS) entry which is preliminary data.</text>
</comment>